<proteinExistence type="predicted"/>
<sequence length="159" mass="18988">MITFEKNKQEWMEIELAIMNSNPAYNLLTHGRELLFEKDIKEEYKESVELETERYLVKENDRWIGIIDFCPHNPKDGKPWIGLLVLHSSMQKKGKGKEVYHLFEEKLINRGFKEARLGIIDGNRGARRFWESLGFQQYTQKEWKGKKIYCCQKKISNWS</sequence>
<gene>
    <name evidence="2" type="ORF">D9X91_02845</name>
</gene>
<accession>A0A3L7K2R8</accession>
<organism evidence="2 3">
    <name type="scientific">Falsibacillus albus</name>
    <dbReference type="NCBI Taxonomy" id="2478915"/>
    <lineage>
        <taxon>Bacteria</taxon>
        <taxon>Bacillati</taxon>
        <taxon>Bacillota</taxon>
        <taxon>Bacilli</taxon>
        <taxon>Bacillales</taxon>
        <taxon>Bacillaceae</taxon>
        <taxon>Falsibacillus</taxon>
    </lineage>
</organism>
<keyword evidence="3" id="KW-1185">Reference proteome</keyword>
<protein>
    <submittedName>
        <fullName evidence="2">GNAT family N-acetyltransferase</fullName>
    </submittedName>
</protein>
<dbReference type="InterPro" id="IPR000182">
    <property type="entry name" value="GNAT_dom"/>
</dbReference>
<dbReference type="OrthoDB" id="9782266at2"/>
<dbReference type="PROSITE" id="PS51186">
    <property type="entry name" value="GNAT"/>
    <property type="match status" value="1"/>
</dbReference>
<dbReference type="Gene3D" id="3.40.630.30">
    <property type="match status" value="1"/>
</dbReference>
<dbReference type="CDD" id="cd04301">
    <property type="entry name" value="NAT_SF"/>
    <property type="match status" value="1"/>
</dbReference>
<dbReference type="Proteomes" id="UP000276770">
    <property type="component" value="Unassembled WGS sequence"/>
</dbReference>
<dbReference type="GO" id="GO:0016747">
    <property type="term" value="F:acyltransferase activity, transferring groups other than amino-acyl groups"/>
    <property type="evidence" value="ECO:0007669"/>
    <property type="project" value="InterPro"/>
</dbReference>
<evidence type="ECO:0000313" key="3">
    <source>
        <dbReference type="Proteomes" id="UP000276770"/>
    </source>
</evidence>
<dbReference type="InterPro" id="IPR016181">
    <property type="entry name" value="Acyl_CoA_acyltransferase"/>
</dbReference>
<comment type="caution">
    <text evidence="2">The sequence shown here is derived from an EMBL/GenBank/DDBJ whole genome shotgun (WGS) entry which is preliminary data.</text>
</comment>
<feature type="domain" description="N-acetyltransferase" evidence="1">
    <location>
        <begin position="12"/>
        <end position="156"/>
    </location>
</feature>
<dbReference type="Pfam" id="PF00583">
    <property type="entry name" value="Acetyltransf_1"/>
    <property type="match status" value="1"/>
</dbReference>
<reference evidence="2 3" key="1">
    <citation type="submission" date="2018-10" db="EMBL/GenBank/DDBJ databases">
        <title>Falsibacillus sp. genome draft.</title>
        <authorList>
            <person name="Shi S."/>
        </authorList>
    </citation>
    <scope>NUCLEOTIDE SEQUENCE [LARGE SCALE GENOMIC DNA]</scope>
    <source>
        <strain evidence="2 3">GY 10110</strain>
    </source>
</reference>
<evidence type="ECO:0000259" key="1">
    <source>
        <dbReference type="PROSITE" id="PS51186"/>
    </source>
</evidence>
<evidence type="ECO:0000313" key="2">
    <source>
        <dbReference type="EMBL" id="RLQ97110.1"/>
    </source>
</evidence>
<dbReference type="EMBL" id="RCVZ01000002">
    <property type="protein sequence ID" value="RLQ97110.1"/>
    <property type="molecule type" value="Genomic_DNA"/>
</dbReference>
<keyword evidence="2" id="KW-0808">Transferase</keyword>
<name>A0A3L7K2R8_9BACI</name>
<dbReference type="SUPFAM" id="SSF55729">
    <property type="entry name" value="Acyl-CoA N-acyltransferases (Nat)"/>
    <property type="match status" value="1"/>
</dbReference>
<dbReference type="RefSeq" id="WP_121679060.1">
    <property type="nucleotide sequence ID" value="NZ_RCVZ01000002.1"/>
</dbReference>
<dbReference type="AlphaFoldDB" id="A0A3L7K2R8"/>